<evidence type="ECO:0000313" key="1">
    <source>
        <dbReference type="EMBL" id="HIK00824.1"/>
    </source>
</evidence>
<sequence length="211" mass="24856">MPTDDYAFVLDYLPEGHADVNIPQYRREKRVAQILGEEYYSLLEVSVREGQSVSQGEKIYIGKATREKIHHIIRRLNYDDLTSTGKVEIEYTLEKLVKEQEPKFVRFFNECSPLTTRLHRLELLPGIGKKHMWDMTKARTEKTFESFKEILERIKLLPDIEKMIIKRIIWELKGIDDRGEQIKYKIFVGVPLPYPEGKEPKREEPPAPKPE</sequence>
<dbReference type="Gene3D" id="2.40.50.140">
    <property type="entry name" value="Nucleic acid-binding proteins"/>
    <property type="match status" value="1"/>
</dbReference>
<protein>
    <submittedName>
        <fullName evidence="1">DUF655 domain-containing protein</fullName>
    </submittedName>
</protein>
<name>A0A832UP53_9ARCH</name>
<dbReference type="InterPro" id="IPR007003">
    <property type="entry name" value="DUF655"/>
</dbReference>
<comment type="caution">
    <text evidence="1">The sequence shown here is derived from an EMBL/GenBank/DDBJ whole genome shotgun (WGS) entry which is preliminary data.</text>
</comment>
<dbReference type="InterPro" id="IPR012340">
    <property type="entry name" value="NA-bd_OB-fold"/>
</dbReference>
<reference evidence="1 2" key="1">
    <citation type="journal article" name="Nat. Commun.">
        <title>Undinarchaeota illuminate DPANN phylogeny and the impact of gene transfer on archaeal evolution.</title>
        <authorList>
            <person name="Dombrowski N."/>
            <person name="Williams T.A."/>
            <person name="Sun J."/>
            <person name="Woodcroft B.J."/>
            <person name="Lee J.H."/>
            <person name="Minh B.Q."/>
            <person name="Rinke C."/>
            <person name="Spang A."/>
        </authorList>
    </citation>
    <scope>NUCLEOTIDE SEQUENCE [LARGE SCALE GENOMIC DNA]</scope>
    <source>
        <strain evidence="1">MAG_bin1129</strain>
    </source>
</reference>
<proteinExistence type="predicted"/>
<dbReference type="Pfam" id="PF04919">
    <property type="entry name" value="DUF655"/>
    <property type="match status" value="1"/>
</dbReference>
<evidence type="ECO:0000313" key="2">
    <source>
        <dbReference type="Proteomes" id="UP000646946"/>
    </source>
</evidence>
<accession>A0A832UP53</accession>
<keyword evidence="2" id="KW-1185">Reference proteome</keyword>
<dbReference type="SUPFAM" id="SSF160975">
    <property type="entry name" value="AF1531-like"/>
    <property type="match status" value="1"/>
</dbReference>
<dbReference type="Gene3D" id="1.10.150.280">
    <property type="entry name" value="AF1531-like domain"/>
    <property type="match status" value="1"/>
</dbReference>
<dbReference type="AlphaFoldDB" id="A0A832UP53"/>
<dbReference type="PANTHER" id="PTHR40734:SF1">
    <property type="entry name" value="DNA-BINDING PROTEIN"/>
    <property type="match status" value="1"/>
</dbReference>
<dbReference type="EMBL" id="DVAB01000039">
    <property type="protein sequence ID" value="HIK00824.1"/>
    <property type="molecule type" value="Genomic_DNA"/>
</dbReference>
<dbReference type="PANTHER" id="PTHR40734">
    <property type="entry name" value="TRNA-SPECIFIC ADENOSINE DEAMINASE-RELATED"/>
    <property type="match status" value="1"/>
</dbReference>
<organism evidence="1 2">
    <name type="scientific">Candidatus Naiadarchaeum limnaeum</name>
    <dbReference type="NCBI Taxonomy" id="2756139"/>
    <lineage>
        <taxon>Archaea</taxon>
        <taxon>Candidatus Undinarchaeota</taxon>
        <taxon>Candidatus Undinarchaeia</taxon>
        <taxon>Candidatus Naiadarchaeales</taxon>
        <taxon>Candidatus Naiadarchaeaceae</taxon>
        <taxon>Candidatus Naiadarchaeum</taxon>
    </lineage>
</organism>
<gene>
    <name evidence="1" type="ORF">H1016_04775</name>
</gene>
<dbReference type="Proteomes" id="UP000646946">
    <property type="component" value="Unassembled WGS sequence"/>
</dbReference>